<dbReference type="OrthoDB" id="7062343at2"/>
<gene>
    <name evidence="1" type="ORF">RF819_09735</name>
</gene>
<dbReference type="EMBL" id="MTJN01000002">
    <property type="protein sequence ID" value="OOV06968.1"/>
    <property type="molecule type" value="Genomic_DNA"/>
</dbReference>
<keyword evidence="2" id="KW-1185">Reference proteome</keyword>
<comment type="caution">
    <text evidence="1">The sequence shown here is derived from an EMBL/GenBank/DDBJ whole genome shotgun (WGS) entry which is preliminary data.</text>
</comment>
<proteinExistence type="predicted"/>
<evidence type="ECO:0008006" key="3">
    <source>
        <dbReference type="Google" id="ProtNLM"/>
    </source>
</evidence>
<organism evidence="1 2">
    <name type="scientific">Rhodoferax fermentans</name>
    <dbReference type="NCBI Taxonomy" id="28066"/>
    <lineage>
        <taxon>Bacteria</taxon>
        <taxon>Pseudomonadati</taxon>
        <taxon>Pseudomonadota</taxon>
        <taxon>Betaproteobacteria</taxon>
        <taxon>Burkholderiales</taxon>
        <taxon>Comamonadaceae</taxon>
        <taxon>Rhodoferax</taxon>
    </lineage>
</organism>
<evidence type="ECO:0000313" key="2">
    <source>
        <dbReference type="Proteomes" id="UP000190750"/>
    </source>
</evidence>
<accession>A0A1T1ASK4</accession>
<dbReference type="Proteomes" id="UP000190750">
    <property type="component" value="Unassembled WGS sequence"/>
</dbReference>
<protein>
    <recommendedName>
        <fullName evidence="3">CopG family transcriptional regulator</fullName>
    </recommendedName>
</protein>
<dbReference type="AlphaFoldDB" id="A0A1T1ASK4"/>
<sequence length="68" mass="7555">MHAFIVDTLAERVMQVEQDAAFHAVADDRLANIRATGKTVAWMDAKTYLTACANGERPRKPIARQIAK</sequence>
<evidence type="ECO:0000313" key="1">
    <source>
        <dbReference type="EMBL" id="OOV06968.1"/>
    </source>
</evidence>
<dbReference type="RefSeq" id="WP_078364796.1">
    <property type="nucleotide sequence ID" value="NZ_MTJN01000002.1"/>
</dbReference>
<name>A0A1T1ASK4_RHOFE</name>
<reference evidence="1 2" key="1">
    <citation type="submission" date="2017-01" db="EMBL/GenBank/DDBJ databases">
        <title>Genome sequencing of Rhodoferax fermentans JCM 7819.</title>
        <authorList>
            <person name="Kim Y.J."/>
            <person name="Farh M.E.-A."/>
            <person name="Yang D.-C."/>
        </authorList>
    </citation>
    <scope>NUCLEOTIDE SEQUENCE [LARGE SCALE GENOMIC DNA]</scope>
    <source>
        <strain evidence="1 2">JCM 7819</strain>
    </source>
</reference>
<dbReference type="STRING" id="28066.RF819_09735"/>